<organism evidence="1 2">
    <name type="scientific">Prorocentrum cordatum</name>
    <dbReference type="NCBI Taxonomy" id="2364126"/>
    <lineage>
        <taxon>Eukaryota</taxon>
        <taxon>Sar</taxon>
        <taxon>Alveolata</taxon>
        <taxon>Dinophyceae</taxon>
        <taxon>Prorocentrales</taxon>
        <taxon>Prorocentraceae</taxon>
        <taxon>Prorocentrum</taxon>
    </lineage>
</organism>
<dbReference type="EMBL" id="CAUYUJ010016627">
    <property type="protein sequence ID" value="CAK0867271.1"/>
    <property type="molecule type" value="Genomic_DNA"/>
</dbReference>
<proteinExistence type="predicted"/>
<gene>
    <name evidence="1" type="ORF">PCOR1329_LOCUS54255</name>
</gene>
<feature type="non-terminal residue" evidence="1">
    <location>
        <position position="171"/>
    </location>
</feature>
<protein>
    <submittedName>
        <fullName evidence="1">Uncharacterized protein</fullName>
    </submittedName>
</protein>
<reference evidence="1" key="1">
    <citation type="submission" date="2023-10" db="EMBL/GenBank/DDBJ databases">
        <authorList>
            <person name="Chen Y."/>
            <person name="Shah S."/>
            <person name="Dougan E. K."/>
            <person name="Thang M."/>
            <person name="Chan C."/>
        </authorList>
    </citation>
    <scope>NUCLEOTIDE SEQUENCE [LARGE SCALE GENOMIC DNA]</scope>
</reference>
<feature type="non-terminal residue" evidence="1">
    <location>
        <position position="1"/>
    </location>
</feature>
<sequence length="171" mass="18528">VVFDIFYVGTDQLAAQYMLEGGYFSIREKPLVAKADLEQAVAVLNVIDCKSLAQATLQAVKELDDYKVSFLIAVLGVALALARGSPLFSRQSAGYVEGANALAAGLLPAYTLQLEHKLGREIKMIDPIAPWLVNSVGWVIARFESRSRGGSPRKMLCGKKHSGEIAEMGEQ</sequence>
<evidence type="ECO:0000313" key="2">
    <source>
        <dbReference type="Proteomes" id="UP001189429"/>
    </source>
</evidence>
<evidence type="ECO:0000313" key="1">
    <source>
        <dbReference type="EMBL" id="CAK0867271.1"/>
    </source>
</evidence>
<name>A0ABN9V5V6_9DINO</name>
<dbReference type="Proteomes" id="UP001189429">
    <property type="component" value="Unassembled WGS sequence"/>
</dbReference>
<accession>A0ABN9V5V6</accession>
<keyword evidence="2" id="KW-1185">Reference proteome</keyword>
<comment type="caution">
    <text evidence="1">The sequence shown here is derived from an EMBL/GenBank/DDBJ whole genome shotgun (WGS) entry which is preliminary data.</text>
</comment>